<evidence type="ECO:0000313" key="3">
    <source>
        <dbReference type="Proteomes" id="UP000248079"/>
    </source>
</evidence>
<keyword evidence="1" id="KW-0812">Transmembrane</keyword>
<dbReference type="EMBL" id="QFLI01000009">
    <property type="protein sequence ID" value="PXX97782.1"/>
    <property type="molecule type" value="Genomic_DNA"/>
</dbReference>
<keyword evidence="1" id="KW-1133">Transmembrane helix</keyword>
<reference evidence="2 3" key="1">
    <citation type="submission" date="2018-05" db="EMBL/GenBank/DDBJ databases">
        <title>Marinifilum breve JC075T sp. nov., a marine bacterium isolated from Yongle Blue Hole in the South China Sea.</title>
        <authorList>
            <person name="Fu T."/>
        </authorList>
    </citation>
    <scope>NUCLEOTIDE SEQUENCE [LARGE SCALE GENOMIC DNA]</scope>
    <source>
        <strain evidence="2 3">JC075</strain>
    </source>
</reference>
<dbReference type="AlphaFoldDB" id="A0A2V3ZTQ1"/>
<evidence type="ECO:0000256" key="1">
    <source>
        <dbReference type="SAM" id="Phobius"/>
    </source>
</evidence>
<feature type="transmembrane region" description="Helical" evidence="1">
    <location>
        <begin position="6"/>
        <end position="24"/>
    </location>
</feature>
<gene>
    <name evidence="2" type="ORF">DF185_17590</name>
</gene>
<sequence>MIYRNFNIGFFLTGIVIAIFITACNKSTDVEYKAPDVELSNHPNDIYIRENILNRYGTAIRWEWDQRFLNKDQTADPIKEDLVIPVTKLIEELWIKPFLVLSEDSKIFIEEYMPKELVYIGSYIYESEGERMLGYAESGARVSLINLNAFDLDDRIWLENQLITMHHEFSHIVRQKKGVPIGYNNVSPTGYIGEGWRNGVSLSDAIKRGMVSAYGTKNQFEDFAQLTSHFFIQDTVYFNSTYLKDWNCEDFSDPNTCEELNMGKELIRRKLDLIRKFYSEEFSINIDVLRDTIQSRMSAYKN</sequence>
<keyword evidence="1" id="KW-0472">Membrane</keyword>
<evidence type="ECO:0008006" key="4">
    <source>
        <dbReference type="Google" id="ProtNLM"/>
    </source>
</evidence>
<proteinExistence type="predicted"/>
<dbReference type="Pfam" id="PF15890">
    <property type="entry name" value="Peptidase_Mx1"/>
    <property type="match status" value="1"/>
</dbReference>
<keyword evidence="3" id="KW-1185">Reference proteome</keyword>
<evidence type="ECO:0000313" key="2">
    <source>
        <dbReference type="EMBL" id="PXX97782.1"/>
    </source>
</evidence>
<dbReference type="OrthoDB" id="1113652at2"/>
<dbReference type="Gene3D" id="3.40.390.70">
    <property type="match status" value="1"/>
</dbReference>
<dbReference type="InterPro" id="IPR030890">
    <property type="entry name" value="LP_HExxH_w_TonB"/>
</dbReference>
<comment type="caution">
    <text evidence="2">The sequence shown here is derived from an EMBL/GenBank/DDBJ whole genome shotgun (WGS) entry which is preliminary data.</text>
</comment>
<accession>A0A2V3ZTQ1</accession>
<dbReference type="RefSeq" id="WP_110362077.1">
    <property type="nucleotide sequence ID" value="NZ_QFLI01000009.1"/>
</dbReference>
<dbReference type="NCBIfam" id="TIGR04549">
    <property type="entry name" value="LP_HExxH_w_tonB"/>
    <property type="match status" value="1"/>
</dbReference>
<dbReference type="PROSITE" id="PS51257">
    <property type="entry name" value="PROKAR_LIPOPROTEIN"/>
    <property type="match status" value="1"/>
</dbReference>
<dbReference type="Proteomes" id="UP000248079">
    <property type="component" value="Unassembled WGS sequence"/>
</dbReference>
<protein>
    <recommendedName>
        <fullName evidence="4">Substrate import-associated zinc metallohydrolase lipoprotein</fullName>
    </recommendedName>
</protein>
<name>A0A2V3ZTQ1_9BACT</name>
<organism evidence="2 3">
    <name type="scientific">Marinifilum breve</name>
    <dbReference type="NCBI Taxonomy" id="2184082"/>
    <lineage>
        <taxon>Bacteria</taxon>
        <taxon>Pseudomonadati</taxon>
        <taxon>Bacteroidota</taxon>
        <taxon>Bacteroidia</taxon>
        <taxon>Marinilabiliales</taxon>
        <taxon>Marinifilaceae</taxon>
    </lineage>
</organism>